<dbReference type="Gene3D" id="1.20.1250.20">
    <property type="entry name" value="MFS general substrate transporter like domains"/>
    <property type="match status" value="1"/>
</dbReference>
<feature type="transmembrane region" description="Helical" evidence="7">
    <location>
        <begin position="364"/>
        <end position="388"/>
    </location>
</feature>
<comment type="subcellular location">
    <subcellularLocation>
        <location evidence="1">Cell membrane</location>
        <topology evidence="1">Multi-pass membrane protein</topology>
    </subcellularLocation>
</comment>
<evidence type="ECO:0000256" key="6">
    <source>
        <dbReference type="ARBA" id="ARBA00023136"/>
    </source>
</evidence>
<gene>
    <name evidence="9" type="ORF">R7226_18190</name>
</gene>
<feature type="transmembrane region" description="Helical" evidence="7">
    <location>
        <begin position="109"/>
        <end position="130"/>
    </location>
</feature>
<dbReference type="PANTHER" id="PTHR42718:SF46">
    <property type="entry name" value="BLR6921 PROTEIN"/>
    <property type="match status" value="1"/>
</dbReference>
<reference evidence="10" key="1">
    <citation type="submission" date="2023-07" db="EMBL/GenBank/DDBJ databases">
        <title>Conexibacter stalactiti sp. nov., isolated from stalactites in a lava cave and emended description of the genus Conexibacter.</title>
        <authorList>
            <person name="Lee S.D."/>
        </authorList>
    </citation>
    <scope>NUCLEOTIDE SEQUENCE [LARGE SCALE GENOMIC DNA]</scope>
    <source>
        <strain evidence="10">KCTC 39840</strain>
    </source>
</reference>
<feature type="transmembrane region" description="Helical" evidence="7">
    <location>
        <begin position="443"/>
        <end position="465"/>
    </location>
</feature>
<feature type="transmembrane region" description="Helical" evidence="7">
    <location>
        <begin position="142"/>
        <end position="161"/>
    </location>
</feature>
<dbReference type="Gene3D" id="1.20.1720.10">
    <property type="entry name" value="Multidrug resistance protein D"/>
    <property type="match status" value="1"/>
</dbReference>
<keyword evidence="2" id="KW-0813">Transport</keyword>
<name>A0ABU4HW39_9ACTN</name>
<feature type="transmembrane region" description="Helical" evidence="7">
    <location>
        <begin position="54"/>
        <end position="72"/>
    </location>
</feature>
<dbReference type="RefSeq" id="WP_318598666.1">
    <property type="nucleotide sequence ID" value="NZ_JAWSTH010000051.1"/>
</dbReference>
<keyword evidence="3" id="KW-1003">Cell membrane</keyword>
<feature type="transmembrane region" description="Helical" evidence="7">
    <location>
        <begin position="304"/>
        <end position="326"/>
    </location>
</feature>
<accession>A0ABU4HW39</accession>
<evidence type="ECO:0000256" key="1">
    <source>
        <dbReference type="ARBA" id="ARBA00004651"/>
    </source>
</evidence>
<feature type="domain" description="Major facilitator superfamily (MFS) profile" evidence="8">
    <location>
        <begin position="18"/>
        <end position="470"/>
    </location>
</feature>
<dbReference type="EMBL" id="JAWSTH010000051">
    <property type="protein sequence ID" value="MDW5596284.1"/>
    <property type="molecule type" value="Genomic_DNA"/>
</dbReference>
<dbReference type="Proteomes" id="UP001284601">
    <property type="component" value="Unassembled WGS sequence"/>
</dbReference>
<dbReference type="CDD" id="cd17321">
    <property type="entry name" value="MFS_MMR_MDR_like"/>
    <property type="match status" value="1"/>
</dbReference>
<dbReference type="InterPro" id="IPR020846">
    <property type="entry name" value="MFS_dom"/>
</dbReference>
<dbReference type="InterPro" id="IPR011701">
    <property type="entry name" value="MFS"/>
</dbReference>
<proteinExistence type="predicted"/>
<dbReference type="PROSITE" id="PS50850">
    <property type="entry name" value="MFS"/>
    <property type="match status" value="1"/>
</dbReference>
<dbReference type="PANTHER" id="PTHR42718">
    <property type="entry name" value="MAJOR FACILITATOR SUPERFAMILY MULTIDRUG TRANSPORTER MFSC"/>
    <property type="match status" value="1"/>
</dbReference>
<feature type="transmembrane region" description="Helical" evidence="7">
    <location>
        <begin position="275"/>
        <end position="298"/>
    </location>
</feature>
<protein>
    <submittedName>
        <fullName evidence="9">MFS transporter</fullName>
    </submittedName>
</protein>
<dbReference type="InterPro" id="IPR005829">
    <property type="entry name" value="Sugar_transporter_CS"/>
</dbReference>
<feature type="transmembrane region" description="Helical" evidence="7">
    <location>
        <begin position="173"/>
        <end position="193"/>
    </location>
</feature>
<evidence type="ECO:0000256" key="3">
    <source>
        <dbReference type="ARBA" id="ARBA00022475"/>
    </source>
</evidence>
<feature type="transmembrane region" description="Helical" evidence="7">
    <location>
        <begin position="400"/>
        <end position="423"/>
    </location>
</feature>
<evidence type="ECO:0000256" key="7">
    <source>
        <dbReference type="SAM" id="Phobius"/>
    </source>
</evidence>
<sequence>MSFASPPRAARPRHRGWALALLAFAQLIIALDYTIVYVALPEIGTQLDFSGHTLQWVVSGYAVAFGGFLLLGGRAADALGRRRMFVLALLLYAGSSLLGGLASGAELLVAARVIQGIGGALLFPATLSLVNTTFAEGRERNRALAVWGTAGATGLSLGSLLGGALTEAFGWEAVFFVNVPLAAVVALLAFRYIPRDAVRKRGRSFDLPGALTATGGVTLLVIALVQGPESGWGSTEVLGAGALAVALLGLFVAIEARSREPLMPLRLFVNRSLSSAMAVTFVFMGTLGALPYFLTLYFQTVHGYGALTTGLAFLGPSLSIATGTILGERLIARYGMRATLAGGLAAGAGGLAVLAAAMSADASYLALLPGIVILGVGQGVAWTGMWIAAGNGVAEREQGIASGMASTTQQVGAAVGLALLIAISADGLDGLSGESLRTATADGLQSAVYVSAAGLLLGVLATLGLRRSQPEPAAVAVSAR</sequence>
<dbReference type="Pfam" id="PF07690">
    <property type="entry name" value="MFS_1"/>
    <property type="match status" value="1"/>
</dbReference>
<comment type="caution">
    <text evidence="9">The sequence shown here is derived from an EMBL/GenBank/DDBJ whole genome shotgun (WGS) entry which is preliminary data.</text>
</comment>
<dbReference type="PROSITE" id="PS00216">
    <property type="entry name" value="SUGAR_TRANSPORT_1"/>
    <property type="match status" value="1"/>
</dbReference>
<feature type="transmembrane region" description="Helical" evidence="7">
    <location>
        <begin position="338"/>
        <end position="358"/>
    </location>
</feature>
<feature type="transmembrane region" description="Helical" evidence="7">
    <location>
        <begin position="205"/>
        <end position="225"/>
    </location>
</feature>
<keyword evidence="6 7" id="KW-0472">Membrane</keyword>
<feature type="transmembrane region" description="Helical" evidence="7">
    <location>
        <begin position="237"/>
        <end position="254"/>
    </location>
</feature>
<dbReference type="InterPro" id="IPR036259">
    <property type="entry name" value="MFS_trans_sf"/>
</dbReference>
<evidence type="ECO:0000256" key="2">
    <source>
        <dbReference type="ARBA" id="ARBA00022448"/>
    </source>
</evidence>
<keyword evidence="10" id="KW-1185">Reference proteome</keyword>
<keyword evidence="4 7" id="KW-0812">Transmembrane</keyword>
<feature type="transmembrane region" description="Helical" evidence="7">
    <location>
        <begin position="84"/>
        <end position="103"/>
    </location>
</feature>
<evidence type="ECO:0000313" key="9">
    <source>
        <dbReference type="EMBL" id="MDW5596284.1"/>
    </source>
</evidence>
<evidence type="ECO:0000256" key="4">
    <source>
        <dbReference type="ARBA" id="ARBA00022692"/>
    </source>
</evidence>
<evidence type="ECO:0000259" key="8">
    <source>
        <dbReference type="PROSITE" id="PS50850"/>
    </source>
</evidence>
<evidence type="ECO:0000256" key="5">
    <source>
        <dbReference type="ARBA" id="ARBA00022989"/>
    </source>
</evidence>
<dbReference type="SUPFAM" id="SSF103473">
    <property type="entry name" value="MFS general substrate transporter"/>
    <property type="match status" value="1"/>
</dbReference>
<organism evidence="9 10">
    <name type="scientific">Conexibacter stalactiti</name>
    <dbReference type="NCBI Taxonomy" id="1940611"/>
    <lineage>
        <taxon>Bacteria</taxon>
        <taxon>Bacillati</taxon>
        <taxon>Actinomycetota</taxon>
        <taxon>Thermoleophilia</taxon>
        <taxon>Solirubrobacterales</taxon>
        <taxon>Conexibacteraceae</taxon>
        <taxon>Conexibacter</taxon>
    </lineage>
</organism>
<evidence type="ECO:0000313" key="10">
    <source>
        <dbReference type="Proteomes" id="UP001284601"/>
    </source>
</evidence>
<keyword evidence="5 7" id="KW-1133">Transmembrane helix</keyword>